<comment type="caution">
    <text evidence="1">The sequence shown here is derived from an EMBL/GenBank/DDBJ whole genome shotgun (WGS) entry which is preliminary data.</text>
</comment>
<evidence type="ECO:0000313" key="1">
    <source>
        <dbReference type="EMBL" id="KAJ0043842.1"/>
    </source>
</evidence>
<organism evidence="1 2">
    <name type="scientific">Pistacia integerrima</name>
    <dbReference type="NCBI Taxonomy" id="434235"/>
    <lineage>
        <taxon>Eukaryota</taxon>
        <taxon>Viridiplantae</taxon>
        <taxon>Streptophyta</taxon>
        <taxon>Embryophyta</taxon>
        <taxon>Tracheophyta</taxon>
        <taxon>Spermatophyta</taxon>
        <taxon>Magnoliopsida</taxon>
        <taxon>eudicotyledons</taxon>
        <taxon>Gunneridae</taxon>
        <taxon>Pentapetalae</taxon>
        <taxon>rosids</taxon>
        <taxon>malvids</taxon>
        <taxon>Sapindales</taxon>
        <taxon>Anacardiaceae</taxon>
        <taxon>Pistacia</taxon>
    </lineage>
</organism>
<accession>A0ACC0Z173</accession>
<sequence length="93" mass="10782">MEDTWDTVELLKKKKEVKAKEVAERATKEEKDLQLDTSNGESEETAHNEEQTSPSRIEDVPRLEGEDKNGDRDLRTFVLLRGHCTREFAHLKD</sequence>
<protein>
    <submittedName>
        <fullName evidence="1">Uncharacterized protein</fullName>
    </submittedName>
</protein>
<keyword evidence="2" id="KW-1185">Reference proteome</keyword>
<name>A0ACC0Z173_9ROSI</name>
<dbReference type="Proteomes" id="UP001163603">
    <property type="component" value="Chromosome 4"/>
</dbReference>
<gene>
    <name evidence="1" type="ORF">Pint_18251</name>
</gene>
<reference evidence="2" key="1">
    <citation type="journal article" date="2023" name="G3 (Bethesda)">
        <title>Genome assembly and association tests identify interacting loci associated with vigor, precocity, and sex in interspecific pistachio rootstocks.</title>
        <authorList>
            <person name="Palmer W."/>
            <person name="Jacygrad E."/>
            <person name="Sagayaradj S."/>
            <person name="Cavanaugh K."/>
            <person name="Han R."/>
            <person name="Bertier L."/>
            <person name="Beede B."/>
            <person name="Kafkas S."/>
            <person name="Golino D."/>
            <person name="Preece J."/>
            <person name="Michelmore R."/>
        </authorList>
    </citation>
    <scope>NUCLEOTIDE SEQUENCE [LARGE SCALE GENOMIC DNA]</scope>
</reference>
<dbReference type="EMBL" id="CM047739">
    <property type="protein sequence ID" value="KAJ0043842.1"/>
    <property type="molecule type" value="Genomic_DNA"/>
</dbReference>
<proteinExistence type="predicted"/>
<evidence type="ECO:0000313" key="2">
    <source>
        <dbReference type="Proteomes" id="UP001163603"/>
    </source>
</evidence>